<evidence type="ECO:0000256" key="2">
    <source>
        <dbReference type="ARBA" id="ARBA00022723"/>
    </source>
</evidence>
<reference evidence="7" key="1">
    <citation type="submission" date="2019-09" db="EMBL/GenBank/DDBJ databases">
        <authorList>
            <person name="Jung D.-H."/>
        </authorList>
    </citation>
    <scope>NUCLEOTIDE SEQUENCE [LARGE SCALE GENOMIC DNA]</scope>
    <source>
        <strain evidence="7">JA-25</strain>
    </source>
</reference>
<sequence>MLTSVTAAKLGIALSVIVLVGTSWISGRQVLSGERIADSTKVAKLKVLPGFKAEHLYSPSNNNQGSWVAMTFDDKGRMITSDQYGSLYRLELPVVGSGVQSPRVEKLKISMSPPSAANPTKPRVGMGYAQGLLWAFNSLYVMVNHRIDSTFTKGSGLYRLQDTDGDDQLDKITLLKELNGEGEHGPHSVVLSPDKQSIYVMCGNFTDLPKMDAYRLPPVWKEDNLFPAIKDPRGHAIDRMAPGGWIAKIDPEGKNWELVGGGFRNTFDFAFNDAGDIFGYDSDMEWDFGLPWYKPTRICHITSGADFGWRTSATNWSPSFADCLPATLNMGQGSPTGVFAGHGARFPQKFQKAIYAFDWSFGIMYAVHLQPQGASYKATAQEFISGSPLPLTDGVVGPDGAMYFLTGGRRLESDLYRVTYAGAEATTPDTKAPVLTAEHQLRTRLEQYHGAPKAGAISAAWPYLNHPDRFVRYAARVAVEHQPVAEWQEKALTETDPQRLTYALIALAHHGEATLKSRMLASLLNVKLNALTEQQQADVLRAIELVFTRMGLPEGADRAKAIAVLSPRYPAGSAMLNRAYSKLLISLEAPGAVDKTLKMLALNNEDNGPVGGETVTASSDLILRNPQYGLDIAKMLAKVPPAQQTYYATMLSSAKTGWTPQLRNQYFAWFAKAFGYQGGNSYVGYVDKARKLALANVPKEQFEQYNKLSGADLLTKSGNDIATDYSPKGPYRNWKLENAVAVVDSGLIARNFETGKKLYSAVLCSRCHSMGGQGGDIGPDLTQLGTRFSNKDMLEAIISPDKTISDQYASSIFTLKNGQSVLGRLINEDKANYFISQNPFASDQLRKVAKKDVVSRKYSPSSIMLPGLINSLNAEELKDLVAYLKSGGNQANEVYKPTDSGKGK</sequence>
<evidence type="ECO:0000256" key="1">
    <source>
        <dbReference type="ARBA" id="ARBA00022617"/>
    </source>
</evidence>
<keyword evidence="1 4" id="KW-0349">Heme</keyword>
<dbReference type="InterPro" id="IPR009056">
    <property type="entry name" value="Cyt_c-like_dom"/>
</dbReference>
<dbReference type="Gene3D" id="2.120.10.30">
    <property type="entry name" value="TolB, C-terminal domain"/>
    <property type="match status" value="1"/>
</dbReference>
<evidence type="ECO:0000259" key="5">
    <source>
        <dbReference type="PROSITE" id="PS51007"/>
    </source>
</evidence>
<dbReference type="PANTHER" id="PTHR33546:SF1">
    <property type="entry name" value="LARGE, MULTIFUNCTIONAL SECRETED PROTEIN"/>
    <property type="match status" value="1"/>
</dbReference>
<evidence type="ECO:0000256" key="3">
    <source>
        <dbReference type="ARBA" id="ARBA00023004"/>
    </source>
</evidence>
<gene>
    <name evidence="6" type="ORF">F7231_20660</name>
</gene>
<keyword evidence="2 4" id="KW-0479">Metal-binding</keyword>
<reference evidence="7" key="2">
    <citation type="submission" date="2023-07" db="EMBL/GenBank/DDBJ databases">
        <authorList>
            <person name="Jung D.-H."/>
        </authorList>
    </citation>
    <scope>NUCLEOTIDE SEQUENCE [LARGE SCALE GENOMIC DNA]</scope>
    <source>
        <strain evidence="7">JA-25</strain>
    </source>
</reference>
<dbReference type="NCBIfam" id="TIGR02603">
    <property type="entry name" value="CxxCH_TIGR02603"/>
    <property type="match status" value="1"/>
</dbReference>
<dbReference type="InterPro" id="IPR011041">
    <property type="entry name" value="Quinoprot_gluc/sorb_DH_b-prop"/>
</dbReference>
<feature type="domain" description="Cytochrome c" evidence="5">
    <location>
        <begin position="750"/>
        <end position="888"/>
    </location>
</feature>
<dbReference type="PROSITE" id="PS51007">
    <property type="entry name" value="CYTC"/>
    <property type="match status" value="1"/>
</dbReference>
<evidence type="ECO:0000313" key="7">
    <source>
        <dbReference type="Proteomes" id="UP000606008"/>
    </source>
</evidence>
<dbReference type="InterPro" id="IPR036909">
    <property type="entry name" value="Cyt_c-like_dom_sf"/>
</dbReference>
<name>A0ABX0QJG1_9BACT</name>
<dbReference type="Pfam" id="PF00034">
    <property type="entry name" value="Cytochrom_C"/>
    <property type="match status" value="1"/>
</dbReference>
<dbReference type="RefSeq" id="WP_166693384.1">
    <property type="nucleotide sequence ID" value="NZ_WAEL01000008.1"/>
</dbReference>
<keyword evidence="3 4" id="KW-0408">Iron</keyword>
<accession>A0ABX0QJG1</accession>
<comment type="caution">
    <text evidence="6">The sequence shown here is derived from an EMBL/GenBank/DDBJ whole genome shotgun (WGS) entry which is preliminary data.</text>
</comment>
<dbReference type="PANTHER" id="PTHR33546">
    <property type="entry name" value="LARGE, MULTIFUNCTIONAL SECRETED PROTEIN-RELATED"/>
    <property type="match status" value="1"/>
</dbReference>
<dbReference type="SUPFAM" id="SSF50952">
    <property type="entry name" value="Soluble quinoprotein glucose dehydrogenase"/>
    <property type="match status" value="1"/>
</dbReference>
<dbReference type="Gene3D" id="1.10.760.10">
    <property type="entry name" value="Cytochrome c-like domain"/>
    <property type="match status" value="1"/>
</dbReference>
<evidence type="ECO:0000313" key="6">
    <source>
        <dbReference type="EMBL" id="NID12595.1"/>
    </source>
</evidence>
<proteinExistence type="predicted"/>
<dbReference type="SUPFAM" id="SSF46626">
    <property type="entry name" value="Cytochrome c"/>
    <property type="match status" value="1"/>
</dbReference>
<dbReference type="InterPro" id="IPR013427">
    <property type="entry name" value="Haem-bd_dom_put"/>
</dbReference>
<dbReference type="InterPro" id="IPR011042">
    <property type="entry name" value="6-blade_b-propeller_TolB-like"/>
</dbReference>
<dbReference type="EMBL" id="WAEL01000008">
    <property type="protein sequence ID" value="NID12595.1"/>
    <property type="molecule type" value="Genomic_DNA"/>
</dbReference>
<dbReference type="Proteomes" id="UP000606008">
    <property type="component" value="Unassembled WGS sequence"/>
</dbReference>
<evidence type="ECO:0000256" key="4">
    <source>
        <dbReference type="PROSITE-ProRule" id="PRU00433"/>
    </source>
</evidence>
<protein>
    <submittedName>
        <fullName evidence="6">C-type cytochrome</fullName>
    </submittedName>
</protein>
<organism evidence="6 7">
    <name type="scientific">Fibrivirga algicola</name>
    <dbReference type="NCBI Taxonomy" id="2950420"/>
    <lineage>
        <taxon>Bacteria</taxon>
        <taxon>Pseudomonadati</taxon>
        <taxon>Bacteroidota</taxon>
        <taxon>Cytophagia</taxon>
        <taxon>Cytophagales</taxon>
        <taxon>Spirosomataceae</taxon>
        <taxon>Fibrivirga</taxon>
    </lineage>
</organism>
<keyword evidence="7" id="KW-1185">Reference proteome</keyword>